<dbReference type="AlphaFoldDB" id="A0A0B0NXH4"/>
<name>A0A0B0NXH4_GOSAR</name>
<dbReference type="Proteomes" id="UP000032142">
    <property type="component" value="Unassembled WGS sequence"/>
</dbReference>
<protein>
    <submittedName>
        <fullName evidence="1">Uncharacterized protein</fullName>
    </submittedName>
</protein>
<keyword evidence="2" id="KW-1185">Reference proteome</keyword>
<reference evidence="2" key="1">
    <citation type="submission" date="2014-09" db="EMBL/GenBank/DDBJ databases">
        <authorList>
            <person name="Mudge J."/>
            <person name="Ramaraj T."/>
            <person name="Lindquist I.E."/>
            <person name="Bharti A.K."/>
            <person name="Sundararajan A."/>
            <person name="Cameron C.T."/>
            <person name="Woodward J.E."/>
            <person name="May G.D."/>
            <person name="Brubaker C."/>
            <person name="Broadhvest J."/>
            <person name="Wilkins T.A."/>
        </authorList>
    </citation>
    <scope>NUCLEOTIDE SEQUENCE</scope>
    <source>
        <strain evidence="2">cv. AKA8401</strain>
    </source>
</reference>
<sequence>MNVRANYMLSEKVSTKLRHLKSPVRTLGIFRIHMS</sequence>
<evidence type="ECO:0000313" key="2">
    <source>
        <dbReference type="Proteomes" id="UP000032142"/>
    </source>
</evidence>
<gene>
    <name evidence="1" type="ORF">F383_22935</name>
</gene>
<dbReference type="EMBL" id="KN407982">
    <property type="protein sequence ID" value="KHG17302.1"/>
    <property type="molecule type" value="Genomic_DNA"/>
</dbReference>
<proteinExistence type="predicted"/>
<organism evidence="1 2">
    <name type="scientific">Gossypium arboreum</name>
    <name type="common">Tree cotton</name>
    <name type="synonym">Gossypium nanking</name>
    <dbReference type="NCBI Taxonomy" id="29729"/>
    <lineage>
        <taxon>Eukaryota</taxon>
        <taxon>Viridiplantae</taxon>
        <taxon>Streptophyta</taxon>
        <taxon>Embryophyta</taxon>
        <taxon>Tracheophyta</taxon>
        <taxon>Spermatophyta</taxon>
        <taxon>Magnoliopsida</taxon>
        <taxon>eudicotyledons</taxon>
        <taxon>Gunneridae</taxon>
        <taxon>Pentapetalae</taxon>
        <taxon>rosids</taxon>
        <taxon>malvids</taxon>
        <taxon>Malvales</taxon>
        <taxon>Malvaceae</taxon>
        <taxon>Malvoideae</taxon>
        <taxon>Gossypium</taxon>
    </lineage>
</organism>
<evidence type="ECO:0000313" key="1">
    <source>
        <dbReference type="EMBL" id="KHG17302.1"/>
    </source>
</evidence>
<accession>A0A0B0NXH4</accession>